<reference evidence="1" key="1">
    <citation type="submission" date="2021-10" db="EMBL/GenBank/DDBJ databases">
        <title>De novo Genome Assembly of Clathrus columnatus (Basidiomycota, Fungi) Using Illumina and Nanopore Sequence Data.</title>
        <authorList>
            <person name="Ogiso-Tanaka E."/>
            <person name="Itagaki H."/>
            <person name="Hosoya T."/>
            <person name="Hosaka K."/>
        </authorList>
    </citation>
    <scope>NUCLEOTIDE SEQUENCE</scope>
    <source>
        <strain evidence="1">MO-923</strain>
    </source>
</reference>
<gene>
    <name evidence="1" type="ORF">Clacol_010401</name>
</gene>
<dbReference type="Proteomes" id="UP001050691">
    <property type="component" value="Unassembled WGS sequence"/>
</dbReference>
<evidence type="ECO:0000313" key="1">
    <source>
        <dbReference type="EMBL" id="GJJ16121.1"/>
    </source>
</evidence>
<dbReference type="InterPro" id="IPR032675">
    <property type="entry name" value="LRR_dom_sf"/>
</dbReference>
<sequence length="458" mass="52605">MFMEELFKRSGNASLNIVVRRLTLSDVHALVMPLFLSVAGRVKTLYLYPYWNSSSQNSRVSNLISSFPLLEHIFFSSSYPTDVNLLPICIQNQVKVMQISIRHLGNLTIPGHFRKLTWLSLGYEMNSIPLLSILEALHNLPNLQFLHLFWSSWRGIPETREHTENPKSILTLSRLTVLISNTPVLHLIHAPQLLYLDITPQNAYPVHFSRDAYYRLCGFDFSRITRICCGKEAIQGSSPPHTMWNPTYGWYESHNPYRFVPSNNNYLEWISDGFHAFDLDYPNEFYLSFEVGRFGEQTPDTGLSILNLYIERTTNLAEIVLDGFYPSPLNHTEIEYLSTALRSATTVRGLIILSSVSLQTLCDLLSDGDLVPNLERLSYTNPHIYKDELSSQIPKSLQKLKERSGTRTRRLEIKLKGFPSLQSQHLEEVEKLGFLRREKISEDYFNFFITIVGSSTGI</sequence>
<comment type="caution">
    <text evidence="1">The sequence shown here is derived from an EMBL/GenBank/DDBJ whole genome shotgun (WGS) entry which is preliminary data.</text>
</comment>
<dbReference type="AlphaFoldDB" id="A0AAV5ATM1"/>
<dbReference type="SUPFAM" id="SSF52047">
    <property type="entry name" value="RNI-like"/>
    <property type="match status" value="1"/>
</dbReference>
<dbReference type="EMBL" id="BPWL01000013">
    <property type="protein sequence ID" value="GJJ16121.1"/>
    <property type="molecule type" value="Genomic_DNA"/>
</dbReference>
<keyword evidence="2" id="KW-1185">Reference proteome</keyword>
<name>A0AAV5ATM1_9AGAM</name>
<proteinExistence type="predicted"/>
<dbReference type="Gene3D" id="3.80.10.10">
    <property type="entry name" value="Ribonuclease Inhibitor"/>
    <property type="match status" value="1"/>
</dbReference>
<protein>
    <submittedName>
        <fullName evidence="1">Uncharacterized protein</fullName>
    </submittedName>
</protein>
<evidence type="ECO:0000313" key="2">
    <source>
        <dbReference type="Proteomes" id="UP001050691"/>
    </source>
</evidence>
<organism evidence="1 2">
    <name type="scientific">Clathrus columnatus</name>
    <dbReference type="NCBI Taxonomy" id="1419009"/>
    <lineage>
        <taxon>Eukaryota</taxon>
        <taxon>Fungi</taxon>
        <taxon>Dikarya</taxon>
        <taxon>Basidiomycota</taxon>
        <taxon>Agaricomycotina</taxon>
        <taxon>Agaricomycetes</taxon>
        <taxon>Phallomycetidae</taxon>
        <taxon>Phallales</taxon>
        <taxon>Clathraceae</taxon>
        <taxon>Clathrus</taxon>
    </lineage>
</organism>
<accession>A0AAV5ATM1</accession>